<dbReference type="HOGENOM" id="CLU_3004866_0_0_5"/>
<evidence type="ECO:0000313" key="2">
    <source>
        <dbReference type="Proteomes" id="UP000008947"/>
    </source>
</evidence>
<dbReference type="Proteomes" id="UP000008947">
    <property type="component" value="Unassembled WGS sequence"/>
</dbReference>
<reference evidence="1 2" key="1">
    <citation type="submission" date="2012-03" db="EMBL/GenBank/DDBJ databases">
        <title>The Genome Sequence of Bartonella washoensis Sb944nv.</title>
        <authorList>
            <consortium name="The Broad Institute Genome Sequencing Platform"/>
            <consortium name="The Broad Institute Genome Sequencing Center for Infectious Disease"/>
            <person name="Feldgarden M."/>
            <person name="Kirby J."/>
            <person name="Kosoy M."/>
            <person name="Birtles R."/>
            <person name="Probert W.S."/>
            <person name="Chiaraviglio L."/>
            <person name="Young S.K."/>
            <person name="Zeng Q."/>
            <person name="Gargeya S."/>
            <person name="Fitzgerald M."/>
            <person name="Haas B."/>
            <person name="Abouelleil A."/>
            <person name="Alvarado L."/>
            <person name="Arachchi H.M."/>
            <person name="Berlin A."/>
            <person name="Chapman S.B."/>
            <person name="Gearin G."/>
            <person name="Goldberg J."/>
            <person name="Griggs A."/>
            <person name="Gujja S."/>
            <person name="Hansen M."/>
            <person name="Heiman D."/>
            <person name="Howarth C."/>
            <person name="Larimer J."/>
            <person name="Lui A."/>
            <person name="MacDonald P.J.P."/>
            <person name="McCowen C."/>
            <person name="Montmayeur A."/>
            <person name="Murphy C."/>
            <person name="Neiman D."/>
            <person name="Pearson M."/>
            <person name="Priest M."/>
            <person name="Roberts A."/>
            <person name="Saif S."/>
            <person name="Shea T."/>
            <person name="Sisk P."/>
            <person name="Stolte C."/>
            <person name="Sykes S."/>
            <person name="Wortman J."/>
            <person name="Nusbaum C."/>
            <person name="Birren B."/>
        </authorList>
    </citation>
    <scope>NUCLEOTIDE SEQUENCE [LARGE SCALE GENOMIC DNA]</scope>
    <source>
        <strain evidence="1 2">Sb944nv</strain>
    </source>
</reference>
<comment type="caution">
    <text evidence="1">The sequence shown here is derived from an EMBL/GenBank/DDBJ whole genome shotgun (WGS) entry which is preliminary data.</text>
</comment>
<dbReference type="AlphaFoldDB" id="J0YVW8"/>
<sequence>MRDIISFVSDGERSQIFKDSLAIKKRFFYVCKSLFNRLRGCLKNYEVEGLGIIIEK</sequence>
<organism evidence="1 2">
    <name type="scientific">Candidatus Bartonella washoeensis Sb944nv</name>
    <dbReference type="NCBI Taxonomy" id="1094563"/>
    <lineage>
        <taxon>Bacteria</taxon>
        <taxon>Pseudomonadati</taxon>
        <taxon>Pseudomonadota</taxon>
        <taxon>Alphaproteobacteria</taxon>
        <taxon>Hyphomicrobiales</taxon>
        <taxon>Bartonellaceae</taxon>
        <taxon>Bartonella</taxon>
    </lineage>
</organism>
<accession>J0YVW8</accession>
<keyword evidence="2" id="KW-1185">Reference proteome</keyword>
<proteinExistence type="predicted"/>
<gene>
    <name evidence="1" type="ORF">MCQ_00794</name>
</gene>
<name>J0YVW8_9HYPH</name>
<dbReference type="EMBL" id="AILU01000023">
    <property type="protein sequence ID" value="EJF79253.1"/>
    <property type="molecule type" value="Genomic_DNA"/>
</dbReference>
<evidence type="ECO:0000313" key="1">
    <source>
        <dbReference type="EMBL" id="EJF79253.1"/>
    </source>
</evidence>
<protein>
    <submittedName>
        <fullName evidence="1">Uncharacterized protein</fullName>
    </submittedName>
</protein>